<dbReference type="PROSITE" id="PS51740">
    <property type="entry name" value="SPOVT_ABRB"/>
    <property type="match status" value="2"/>
</dbReference>
<keyword evidence="5" id="KW-1185">Reference proteome</keyword>
<feature type="domain" description="SpoVT-AbrB" evidence="3">
    <location>
        <begin position="81"/>
        <end position="127"/>
    </location>
</feature>
<protein>
    <recommendedName>
        <fullName evidence="3">SpoVT-AbrB domain-containing protein</fullName>
    </recommendedName>
</protein>
<feature type="compositionally biased region" description="Basic and acidic residues" evidence="2">
    <location>
        <begin position="1"/>
        <end position="20"/>
    </location>
</feature>
<reference evidence="4 5" key="1">
    <citation type="submission" date="2016-10" db="EMBL/GenBank/DDBJ databases">
        <authorList>
            <person name="de Groot N.N."/>
        </authorList>
    </citation>
    <scope>NUCLEOTIDE SEQUENCE [LARGE SCALE GENOMIC DNA]</scope>
    <source>
        <strain evidence="4 5">DSM 19981</strain>
    </source>
</reference>
<gene>
    <name evidence="4" type="ORF">SAMN02745775_10358</name>
</gene>
<dbReference type="GO" id="GO:0003677">
    <property type="term" value="F:DNA binding"/>
    <property type="evidence" value="ECO:0007669"/>
    <property type="project" value="UniProtKB-UniRule"/>
</dbReference>
<dbReference type="EMBL" id="FOSQ01000003">
    <property type="protein sequence ID" value="SFK50097.1"/>
    <property type="molecule type" value="Genomic_DNA"/>
</dbReference>
<accession>A0A1I4A1W9</accession>
<evidence type="ECO:0000313" key="5">
    <source>
        <dbReference type="Proteomes" id="UP000199473"/>
    </source>
</evidence>
<evidence type="ECO:0000256" key="2">
    <source>
        <dbReference type="SAM" id="MobiDB-lite"/>
    </source>
</evidence>
<sequence length="145" mass="15758">MDTRDHDQAGGDRPGQHEAPKAPPVAERPHRLRIDARGRVLLPPPLRAATGLLPNQPLLVVLQDDEVHVSPAGAEKPAANIRLPTLDRKGRLTLPVPMRGTLGLVPGGTVLMQPVPPGMRLVTPARLLGRLREARESLTRHLERS</sequence>
<dbReference type="Proteomes" id="UP000199473">
    <property type="component" value="Unassembled WGS sequence"/>
</dbReference>
<dbReference type="SUPFAM" id="SSF89447">
    <property type="entry name" value="AbrB/MazE/MraZ-like"/>
    <property type="match status" value="2"/>
</dbReference>
<organism evidence="4 5">
    <name type="scientific">Falsiroseomonas stagni DSM 19981</name>
    <dbReference type="NCBI Taxonomy" id="1123062"/>
    <lineage>
        <taxon>Bacteria</taxon>
        <taxon>Pseudomonadati</taxon>
        <taxon>Pseudomonadota</taxon>
        <taxon>Alphaproteobacteria</taxon>
        <taxon>Acetobacterales</taxon>
        <taxon>Roseomonadaceae</taxon>
        <taxon>Falsiroseomonas</taxon>
    </lineage>
</organism>
<feature type="region of interest" description="Disordered" evidence="2">
    <location>
        <begin position="1"/>
        <end position="33"/>
    </location>
</feature>
<evidence type="ECO:0000259" key="3">
    <source>
        <dbReference type="PROSITE" id="PS51740"/>
    </source>
</evidence>
<dbReference type="InterPro" id="IPR037914">
    <property type="entry name" value="SpoVT-AbrB_sf"/>
</dbReference>
<dbReference type="InterPro" id="IPR007159">
    <property type="entry name" value="SpoVT-AbrB_dom"/>
</dbReference>
<keyword evidence="1" id="KW-0238">DNA-binding</keyword>
<evidence type="ECO:0000256" key="1">
    <source>
        <dbReference type="PROSITE-ProRule" id="PRU01076"/>
    </source>
</evidence>
<dbReference type="STRING" id="1123062.SAMN02745775_10358"/>
<feature type="domain" description="SpoVT-AbrB" evidence="3">
    <location>
        <begin position="29"/>
        <end position="74"/>
    </location>
</feature>
<dbReference type="RefSeq" id="WP_139226019.1">
    <property type="nucleotide sequence ID" value="NZ_FOSQ01000003.1"/>
</dbReference>
<name>A0A1I4A1W9_9PROT</name>
<evidence type="ECO:0000313" key="4">
    <source>
        <dbReference type="EMBL" id="SFK50097.1"/>
    </source>
</evidence>
<dbReference type="AlphaFoldDB" id="A0A1I4A1W9"/>
<dbReference type="SMART" id="SM00966">
    <property type="entry name" value="SpoVT_AbrB"/>
    <property type="match status" value="2"/>
</dbReference>
<proteinExistence type="predicted"/>